<evidence type="ECO:0000313" key="2">
    <source>
        <dbReference type="Proteomes" id="UP000005090"/>
    </source>
</evidence>
<evidence type="ECO:0000313" key="1">
    <source>
        <dbReference type="EMBL" id="EIC30760.1"/>
    </source>
</evidence>
<name>H8GN46_METAL</name>
<dbReference type="AlphaFoldDB" id="H8GN46"/>
<gene>
    <name evidence="1" type="ORF">Metal_3081</name>
</gene>
<dbReference type="Proteomes" id="UP000005090">
    <property type="component" value="Chromosome"/>
</dbReference>
<dbReference type="eggNOG" id="COG4625">
    <property type="taxonomic scope" value="Bacteria"/>
</dbReference>
<protein>
    <submittedName>
        <fullName evidence="1">Uncharacterized protein</fullName>
    </submittedName>
</protein>
<dbReference type="EMBL" id="CM001475">
    <property type="protein sequence ID" value="EIC30760.1"/>
    <property type="molecule type" value="Genomic_DNA"/>
</dbReference>
<reference evidence="1 2" key="1">
    <citation type="journal article" date="2013" name="Genome Announc.">
        <title>Genome Sequence of the Obligate Gammaproteobacterial Methanotroph Methylomicrobium album Strain BG8.</title>
        <authorList>
            <person name="Kits K.D."/>
            <person name="Kalyuzhnaya M.G."/>
            <person name="Klotz M.G."/>
            <person name="Jetten M.S."/>
            <person name="Op den Camp H.J."/>
            <person name="Vuilleumier S."/>
            <person name="Bringel F."/>
            <person name="Dispirito A.A."/>
            <person name="Murrell J.C."/>
            <person name="Bruce D."/>
            <person name="Cheng J.F."/>
            <person name="Copeland A."/>
            <person name="Goodwin L."/>
            <person name="Hauser L."/>
            <person name="Lajus A."/>
            <person name="Land M.L."/>
            <person name="Lapidus A."/>
            <person name="Lucas S."/>
            <person name="Medigue C."/>
            <person name="Pitluck S."/>
            <person name="Woyke T."/>
            <person name="Zeytun A."/>
            <person name="Stein L.Y."/>
        </authorList>
    </citation>
    <scope>NUCLEOTIDE SEQUENCE [LARGE SCALE GENOMIC DNA]</scope>
    <source>
        <strain evidence="1 2">BG8</strain>
    </source>
</reference>
<proteinExistence type="predicted"/>
<keyword evidence="2" id="KW-1185">Reference proteome</keyword>
<sequence length="274" mass="29461">MTPTLNLHKNSASGQLPDCRAPRLLRYAAHAVLTAEVPLGSIESAFANPCSIYFNQNSQSEVSAARFFPTLAELDLSSTCANALFGGPNESTNFEALAQLTPYQALAQSTLAISVANQQFRNVKNRLMLLRHSDWGGFIVSGVSGPNLLASAGLPGQSSGGAGGDKDSSLDRLGVFMNGNFDAGDKDATKRELGFEYDWSTGSSTMIPRRTSLPSSATTRTATMRTWAPACRRRSRTGSLRSCFTKRWWDAKTCPSTRLISACAANFRTGRCVS</sequence>
<dbReference type="HOGENOM" id="CLU_1014925_0_0_6"/>
<accession>H8GN46</accession>
<organism evidence="1 2">
    <name type="scientific">Methylomicrobium album BG8</name>
    <dbReference type="NCBI Taxonomy" id="686340"/>
    <lineage>
        <taxon>Bacteria</taxon>
        <taxon>Pseudomonadati</taxon>
        <taxon>Pseudomonadota</taxon>
        <taxon>Gammaproteobacteria</taxon>
        <taxon>Methylococcales</taxon>
        <taxon>Methylococcaceae</taxon>
        <taxon>Methylomicrobium</taxon>
    </lineage>
</organism>
<dbReference type="STRING" id="686340.Metal_3081"/>